<evidence type="ECO:0000256" key="8">
    <source>
        <dbReference type="PIRSR" id="PIRSR038994-3"/>
    </source>
</evidence>
<proteinExistence type="inferred from homology"/>
<keyword evidence="2 8" id="KW-0479">Metal-binding</keyword>
<dbReference type="InterPro" id="IPR011059">
    <property type="entry name" value="Metal-dep_hydrolase_composite"/>
</dbReference>
<dbReference type="AlphaFoldDB" id="A0A6G7XH75"/>
<dbReference type="KEGG" id="lvi:G7068_12445"/>
<evidence type="ECO:0000256" key="5">
    <source>
        <dbReference type="PIRNR" id="PIRNR038994"/>
    </source>
</evidence>
<evidence type="ECO:0000256" key="4">
    <source>
        <dbReference type="ARBA" id="ARBA00023277"/>
    </source>
</evidence>
<reference evidence="10 11" key="1">
    <citation type="submission" date="2020-03" db="EMBL/GenBank/DDBJ databases">
        <title>Leucobacter sp. nov., isolated from beetles.</title>
        <authorList>
            <person name="Hyun D.-W."/>
            <person name="Bae J.-W."/>
        </authorList>
    </citation>
    <scope>NUCLEOTIDE SEQUENCE [LARGE SCALE GENOMIC DNA]</scope>
    <source>
        <strain evidence="10 11">HDW9C</strain>
    </source>
</reference>
<dbReference type="GO" id="GO:0008448">
    <property type="term" value="F:N-acetylglucosamine-6-phosphate deacetylase activity"/>
    <property type="evidence" value="ECO:0007669"/>
    <property type="project" value="UniProtKB-EC"/>
</dbReference>
<feature type="binding site" evidence="7">
    <location>
        <position position="229"/>
    </location>
    <ligand>
        <name>substrate</name>
    </ligand>
</feature>
<dbReference type="PANTHER" id="PTHR11113:SF14">
    <property type="entry name" value="N-ACETYLGLUCOSAMINE-6-PHOSPHATE DEACETYLASE"/>
    <property type="match status" value="1"/>
</dbReference>
<accession>A0A6G7XH75</accession>
<dbReference type="GO" id="GO:0046872">
    <property type="term" value="F:metal ion binding"/>
    <property type="evidence" value="ECO:0007669"/>
    <property type="project" value="UniProtKB-KW"/>
</dbReference>
<dbReference type="InterPro" id="IPR003764">
    <property type="entry name" value="GlcNAc_6-P_deAcase"/>
</dbReference>
<organism evidence="10 11">
    <name type="scientific">Leucobacter viscericola</name>
    <dbReference type="NCBI Taxonomy" id="2714935"/>
    <lineage>
        <taxon>Bacteria</taxon>
        <taxon>Bacillati</taxon>
        <taxon>Actinomycetota</taxon>
        <taxon>Actinomycetes</taxon>
        <taxon>Micrococcales</taxon>
        <taxon>Microbacteriaceae</taxon>
        <taxon>Leucobacter</taxon>
    </lineage>
</organism>
<feature type="domain" description="Amidohydrolase-related" evidence="9">
    <location>
        <begin position="51"/>
        <end position="385"/>
    </location>
</feature>
<feature type="binding site" evidence="7">
    <location>
        <position position="142"/>
    </location>
    <ligand>
        <name>substrate</name>
    </ligand>
</feature>
<dbReference type="Gene3D" id="3.20.20.140">
    <property type="entry name" value="Metal-dependent hydrolases"/>
    <property type="match status" value="1"/>
</dbReference>
<gene>
    <name evidence="10" type="primary">nagA</name>
    <name evidence="10" type="ORF">G7068_12445</name>
</gene>
<evidence type="ECO:0000256" key="6">
    <source>
        <dbReference type="PIRSR" id="PIRSR038994-1"/>
    </source>
</evidence>
<dbReference type="SUPFAM" id="SSF51556">
    <property type="entry name" value="Metallo-dependent hydrolases"/>
    <property type="match status" value="1"/>
</dbReference>
<dbReference type="PIRSF" id="PIRSF038994">
    <property type="entry name" value="NagA"/>
    <property type="match status" value="1"/>
</dbReference>
<keyword evidence="11" id="KW-1185">Reference proteome</keyword>
<evidence type="ECO:0000256" key="2">
    <source>
        <dbReference type="ARBA" id="ARBA00022723"/>
    </source>
</evidence>
<evidence type="ECO:0000256" key="1">
    <source>
        <dbReference type="ARBA" id="ARBA00010716"/>
    </source>
</evidence>
<dbReference type="GO" id="GO:0006046">
    <property type="term" value="P:N-acetylglucosamine catabolic process"/>
    <property type="evidence" value="ECO:0007669"/>
    <property type="project" value="TreeGrafter"/>
</dbReference>
<feature type="active site" description="Proton donor/acceptor" evidence="6">
    <location>
        <position position="276"/>
    </location>
</feature>
<dbReference type="InterPro" id="IPR006680">
    <property type="entry name" value="Amidohydro-rel"/>
</dbReference>
<dbReference type="EMBL" id="CP049863">
    <property type="protein sequence ID" value="QIK63915.1"/>
    <property type="molecule type" value="Genomic_DNA"/>
</dbReference>
<feature type="binding site" evidence="8">
    <location>
        <position position="197"/>
    </location>
    <ligand>
        <name>Zn(2+)</name>
        <dbReference type="ChEBI" id="CHEBI:29105"/>
    </ligand>
</feature>
<comment type="cofactor">
    <cofactor evidence="8">
        <name>a divalent metal cation</name>
        <dbReference type="ChEBI" id="CHEBI:60240"/>
    </cofactor>
    <text evidence="8">Binds 1 divalent metal cation per subunit.</text>
</comment>
<sequence>MTETLLAARVVTATEVHSPGWISIDRERITGVGAGLPSVRDGEVHDLGDVTVVPGFVDTHVHGGGGAGYTGVGNEVSLRQAALIARDAHLQHGTTATMASLVTMDAEALLHGVRGLTELVREGVLGGIHLEGPWLSRARAGAHAVSQLRDPDPAEIAALLAAGDGAIAMVTIAPELPGAIDAIEQLTAAGVVVAIGHSDADYETVVNAIAAGARVATHLFNAMRPLDHREPGPVLALMEDPRVALELIADGTHLHPSVLGWVEAAAGVDRVLLVSDAMDAAGCGDGEYKLGELDVEVRDGVARLCGDDTIAGSTATMDLLFRARAESGGWSSDALLAAVRETATNPARALSWGNEGDIAVDKHASMVVFDRSRVVSGVMRRGEWVREPESN</sequence>
<feature type="binding site" evidence="7">
    <location>
        <begin position="310"/>
        <end position="312"/>
    </location>
    <ligand>
        <name>substrate</name>
    </ligand>
</feature>
<dbReference type="Pfam" id="PF01979">
    <property type="entry name" value="Amidohydro_1"/>
    <property type="match status" value="1"/>
</dbReference>
<feature type="binding site" evidence="8">
    <location>
        <position position="131"/>
    </location>
    <ligand>
        <name>Zn(2+)</name>
        <dbReference type="ChEBI" id="CHEBI:29105"/>
    </ligand>
</feature>
<feature type="binding site" evidence="7">
    <location>
        <position position="253"/>
    </location>
    <ligand>
        <name>substrate</name>
    </ligand>
</feature>
<evidence type="ECO:0000256" key="3">
    <source>
        <dbReference type="ARBA" id="ARBA00022801"/>
    </source>
</evidence>
<evidence type="ECO:0000313" key="10">
    <source>
        <dbReference type="EMBL" id="QIK63915.1"/>
    </source>
</evidence>
<dbReference type="Proteomes" id="UP000502677">
    <property type="component" value="Chromosome"/>
</dbReference>
<feature type="binding site" evidence="7">
    <location>
        <begin position="221"/>
        <end position="222"/>
    </location>
    <ligand>
        <name>substrate</name>
    </ligand>
</feature>
<evidence type="ECO:0000313" key="11">
    <source>
        <dbReference type="Proteomes" id="UP000502677"/>
    </source>
</evidence>
<dbReference type="InterPro" id="IPR032466">
    <property type="entry name" value="Metal_Hydrolase"/>
</dbReference>
<dbReference type="SUPFAM" id="SSF51338">
    <property type="entry name" value="Composite domain of metallo-dependent hydrolases"/>
    <property type="match status" value="1"/>
</dbReference>
<dbReference type="PANTHER" id="PTHR11113">
    <property type="entry name" value="N-ACETYLGLUCOSAMINE-6-PHOSPHATE DEACETYLASE"/>
    <property type="match status" value="1"/>
</dbReference>
<evidence type="ECO:0000259" key="9">
    <source>
        <dbReference type="Pfam" id="PF01979"/>
    </source>
</evidence>
<dbReference type="EC" id="3.5.1.25" evidence="10"/>
<keyword evidence="3 5" id="KW-0378">Hydrolase</keyword>
<dbReference type="Gene3D" id="2.30.40.10">
    <property type="entry name" value="Urease, subunit C, domain 1"/>
    <property type="match status" value="1"/>
</dbReference>
<comment type="similarity">
    <text evidence="1 5">Belongs to the metallo-dependent hydrolases superfamily. NagA family.</text>
</comment>
<dbReference type="RefSeq" id="WP_166292255.1">
    <property type="nucleotide sequence ID" value="NZ_CP049863.1"/>
</dbReference>
<keyword evidence="4 5" id="KW-0119">Carbohydrate metabolism</keyword>
<feature type="binding site" evidence="8">
    <location>
        <position position="218"/>
    </location>
    <ligand>
        <name>Zn(2+)</name>
        <dbReference type="ChEBI" id="CHEBI:29105"/>
    </ligand>
</feature>
<evidence type="ECO:0000256" key="7">
    <source>
        <dbReference type="PIRSR" id="PIRSR038994-2"/>
    </source>
</evidence>
<dbReference type="NCBIfam" id="TIGR00221">
    <property type="entry name" value="nagA"/>
    <property type="match status" value="1"/>
</dbReference>
<name>A0A6G7XH75_9MICO</name>
<protein>
    <submittedName>
        <fullName evidence="10">N-acetylglucosamine-6-phosphate deacetylase</fullName>
        <ecNumber evidence="10">3.5.1.25</ecNumber>
    </submittedName>
</protein>